<evidence type="ECO:0000313" key="6">
    <source>
        <dbReference type="Proteomes" id="UP001248581"/>
    </source>
</evidence>
<accession>A0ABY9TFT3</accession>
<reference evidence="6" key="1">
    <citation type="submission" date="2023-09" db="EMBL/GenBank/DDBJ databases">
        <authorList>
            <person name="Li S."/>
            <person name="Li X."/>
            <person name="Zhang C."/>
            <person name="Zhao Z."/>
        </authorList>
    </citation>
    <scope>NUCLEOTIDE SEQUENCE [LARGE SCALE GENOMIC DNA]</scope>
    <source>
        <strain evidence="6">SQ345</strain>
    </source>
</reference>
<dbReference type="InterPro" id="IPR050639">
    <property type="entry name" value="SSR_resolvase"/>
</dbReference>
<sequence length="576" mass="65765">MNKIIVNYIRVSDSSQAANGSGLDNQRHINNQAIERLMEKDDYVRLDDIVEAGVSAYRGANLQEILTSARNGAYPEGSVVVMFDMTRFSREEFFDAATKIREIALSGLLIHFSTTGQTISPEDVSDFGRFVGIQAQAEAANKESRSRAERTIASYQKRVANGEVVAVGNLPNWISKVYDTSHTPPKIVGFEVIPKRGEVIRKIFEMYNDGKGANSIVRWLNENEAVWMEHHKRVAAHKNTRKIRSVWNESYVTRLLTDYRLIGRRVFNVGKDNESQVDDYYPITVPKGVFYQALEIRKTRTTTPSMRKYPPVIYMGITFCGYCGSRFVVQQQKNKSASIRCSGHAKGESVCFGGSSRARFLEQVLIELCKDKVNYDLIFKGNVIDVGSLQVKQADLTSEIDLLQPKLDKLLDLLLDGVITKETFVLRKENIEENISKLKQDLVKVKSEVEAATHLETTEEVEFLELLNQVKHSEIPTDTRLKLKSMLPKFIKRIDVYRYGSSIKTDEQWEDFKRNFDDDELTTHIEGMQKPTFKDKEKLTYNIIFNTGESRAVWFSTKEKRWTYTATIDGFIKNSG</sequence>
<feature type="domain" description="Recombinase" evidence="4">
    <location>
        <begin position="177"/>
        <end position="303"/>
    </location>
</feature>
<name>A0ABY9TFT3_9GAMM</name>
<dbReference type="SUPFAM" id="SSF53041">
    <property type="entry name" value="Resolvase-like"/>
    <property type="match status" value="1"/>
</dbReference>
<keyword evidence="1" id="KW-0238">DNA-binding</keyword>
<dbReference type="EMBL" id="CP134146">
    <property type="protein sequence ID" value="WNC67541.1"/>
    <property type="molecule type" value="Genomic_DNA"/>
</dbReference>
<proteinExistence type="predicted"/>
<evidence type="ECO:0000313" key="5">
    <source>
        <dbReference type="EMBL" id="WNC67541.1"/>
    </source>
</evidence>
<gene>
    <name evidence="5" type="ORF">RI845_13565</name>
</gene>
<dbReference type="RefSeq" id="WP_348386700.1">
    <property type="nucleotide sequence ID" value="NZ_CP134146.1"/>
</dbReference>
<organism evidence="5 6">
    <name type="scientific">Thalassotalea nanhaiensis</name>
    <dbReference type="NCBI Taxonomy" id="3065648"/>
    <lineage>
        <taxon>Bacteria</taxon>
        <taxon>Pseudomonadati</taxon>
        <taxon>Pseudomonadota</taxon>
        <taxon>Gammaproteobacteria</taxon>
        <taxon>Alteromonadales</taxon>
        <taxon>Colwelliaceae</taxon>
        <taxon>Thalassotalea</taxon>
    </lineage>
</organism>
<dbReference type="Pfam" id="PF07508">
    <property type="entry name" value="Recombinase"/>
    <property type="match status" value="1"/>
</dbReference>
<dbReference type="InterPro" id="IPR025827">
    <property type="entry name" value="Zn_ribbon_recom_dom"/>
</dbReference>
<dbReference type="Pfam" id="PF13408">
    <property type="entry name" value="Zn_ribbon_recom"/>
    <property type="match status" value="1"/>
</dbReference>
<feature type="coiled-coil region" evidence="3">
    <location>
        <begin position="421"/>
        <end position="455"/>
    </location>
</feature>
<dbReference type="InterPro" id="IPR006119">
    <property type="entry name" value="Resolv_N"/>
</dbReference>
<evidence type="ECO:0000259" key="4">
    <source>
        <dbReference type="PROSITE" id="PS51737"/>
    </source>
</evidence>
<dbReference type="Pfam" id="PF00239">
    <property type="entry name" value="Resolvase"/>
    <property type="match status" value="1"/>
</dbReference>
<evidence type="ECO:0000256" key="3">
    <source>
        <dbReference type="SAM" id="Coils"/>
    </source>
</evidence>
<dbReference type="InterPro" id="IPR011109">
    <property type="entry name" value="DNA_bind_recombinase_dom"/>
</dbReference>
<dbReference type="PANTHER" id="PTHR30461">
    <property type="entry name" value="DNA-INVERTASE FROM LAMBDOID PROPHAGE"/>
    <property type="match status" value="1"/>
</dbReference>
<keyword evidence="3" id="KW-0175">Coiled coil</keyword>
<evidence type="ECO:0000256" key="2">
    <source>
        <dbReference type="ARBA" id="ARBA00023172"/>
    </source>
</evidence>
<dbReference type="InterPro" id="IPR038109">
    <property type="entry name" value="DNA_bind_recomb_sf"/>
</dbReference>
<keyword evidence="6" id="KW-1185">Reference proteome</keyword>
<dbReference type="PANTHER" id="PTHR30461:SF2">
    <property type="entry name" value="SERINE RECOMBINASE PINE-RELATED"/>
    <property type="match status" value="1"/>
</dbReference>
<dbReference type="Gene3D" id="3.90.1750.20">
    <property type="entry name" value="Putative Large Serine Recombinase, Chain B, Domain 2"/>
    <property type="match status" value="1"/>
</dbReference>
<evidence type="ECO:0000256" key="1">
    <source>
        <dbReference type="ARBA" id="ARBA00023125"/>
    </source>
</evidence>
<protein>
    <submittedName>
        <fullName evidence="5">Recombinase family protein</fullName>
    </submittedName>
</protein>
<dbReference type="InterPro" id="IPR036162">
    <property type="entry name" value="Resolvase-like_N_sf"/>
</dbReference>
<dbReference type="Proteomes" id="UP001248581">
    <property type="component" value="Chromosome"/>
</dbReference>
<dbReference type="CDD" id="cd00338">
    <property type="entry name" value="Ser_Recombinase"/>
    <property type="match status" value="1"/>
</dbReference>
<dbReference type="PROSITE" id="PS51737">
    <property type="entry name" value="RECOMBINASE_DNA_BIND"/>
    <property type="match status" value="1"/>
</dbReference>
<dbReference type="Gene3D" id="3.40.50.1390">
    <property type="entry name" value="Resolvase, N-terminal catalytic domain"/>
    <property type="match status" value="1"/>
</dbReference>
<keyword evidence="2" id="KW-0233">DNA recombination</keyword>
<dbReference type="SMART" id="SM00857">
    <property type="entry name" value="Resolvase"/>
    <property type="match status" value="1"/>
</dbReference>